<keyword evidence="2" id="KW-1185">Reference proteome</keyword>
<organism evidence="1 2">
    <name type="scientific">Caerostris extrusa</name>
    <name type="common">Bark spider</name>
    <name type="synonym">Caerostris bankana</name>
    <dbReference type="NCBI Taxonomy" id="172846"/>
    <lineage>
        <taxon>Eukaryota</taxon>
        <taxon>Metazoa</taxon>
        <taxon>Ecdysozoa</taxon>
        <taxon>Arthropoda</taxon>
        <taxon>Chelicerata</taxon>
        <taxon>Arachnida</taxon>
        <taxon>Araneae</taxon>
        <taxon>Araneomorphae</taxon>
        <taxon>Entelegynae</taxon>
        <taxon>Araneoidea</taxon>
        <taxon>Araneidae</taxon>
        <taxon>Caerostris</taxon>
    </lineage>
</organism>
<dbReference type="AlphaFoldDB" id="A0AAV4W2Q5"/>
<accession>A0AAV4W2Q5</accession>
<evidence type="ECO:0000313" key="1">
    <source>
        <dbReference type="EMBL" id="GIY76917.1"/>
    </source>
</evidence>
<dbReference type="EMBL" id="BPLR01015552">
    <property type="protein sequence ID" value="GIY76917.1"/>
    <property type="molecule type" value="Genomic_DNA"/>
</dbReference>
<name>A0AAV4W2Q5_CAEEX</name>
<sequence>MLGSALETTSPPERDILRGSTFLVLTSGMFCVDEAELKQPCTSESREKRMEADKSNLACAAFLDIEFHKCTQ</sequence>
<dbReference type="Proteomes" id="UP001054945">
    <property type="component" value="Unassembled WGS sequence"/>
</dbReference>
<comment type="caution">
    <text evidence="1">The sequence shown here is derived from an EMBL/GenBank/DDBJ whole genome shotgun (WGS) entry which is preliminary data.</text>
</comment>
<proteinExistence type="predicted"/>
<gene>
    <name evidence="1" type="ORF">CEXT_399311</name>
</gene>
<evidence type="ECO:0000313" key="2">
    <source>
        <dbReference type="Proteomes" id="UP001054945"/>
    </source>
</evidence>
<reference evidence="1 2" key="1">
    <citation type="submission" date="2021-06" db="EMBL/GenBank/DDBJ databases">
        <title>Caerostris extrusa draft genome.</title>
        <authorList>
            <person name="Kono N."/>
            <person name="Arakawa K."/>
        </authorList>
    </citation>
    <scope>NUCLEOTIDE SEQUENCE [LARGE SCALE GENOMIC DNA]</scope>
</reference>
<protein>
    <submittedName>
        <fullName evidence="1">Uncharacterized protein</fullName>
    </submittedName>
</protein>